<feature type="compositionally biased region" description="Polar residues" evidence="1">
    <location>
        <begin position="1"/>
        <end position="13"/>
    </location>
</feature>
<feature type="compositionally biased region" description="Basic and acidic residues" evidence="1">
    <location>
        <begin position="102"/>
        <end position="131"/>
    </location>
</feature>
<name>K0R063_THAOC</name>
<feature type="region of interest" description="Disordered" evidence="1">
    <location>
        <begin position="429"/>
        <end position="450"/>
    </location>
</feature>
<dbReference type="AlphaFoldDB" id="K0R063"/>
<feature type="compositionally biased region" description="Low complexity" evidence="1">
    <location>
        <begin position="429"/>
        <end position="439"/>
    </location>
</feature>
<feature type="compositionally biased region" description="Basic and acidic residues" evidence="1">
    <location>
        <begin position="81"/>
        <end position="95"/>
    </location>
</feature>
<keyword evidence="3" id="KW-1185">Reference proteome</keyword>
<feature type="compositionally biased region" description="Pro residues" evidence="1">
    <location>
        <begin position="167"/>
        <end position="179"/>
    </location>
</feature>
<comment type="caution">
    <text evidence="2">The sequence shown here is derived from an EMBL/GenBank/DDBJ whole genome shotgun (WGS) entry which is preliminary data.</text>
</comment>
<proteinExistence type="predicted"/>
<feature type="compositionally biased region" description="Acidic residues" evidence="1">
    <location>
        <begin position="255"/>
        <end position="267"/>
    </location>
</feature>
<evidence type="ECO:0000256" key="1">
    <source>
        <dbReference type="SAM" id="MobiDB-lite"/>
    </source>
</evidence>
<evidence type="ECO:0000313" key="2">
    <source>
        <dbReference type="EMBL" id="EJK45453.1"/>
    </source>
</evidence>
<sequence length="675" mass="71906">KRREATTTNPSTTGRDRATIPLRRASLNPMTARATTMGSRRPRRIRASRAETTARSSSRSTRTGRSPTPAWRGTIRATRSSPRDATEKVRGERKSSNGGGSDEPHKKSVDMSRVESALRKIKSRADMNPPKKRDKKSTKQKGKSSTEKKSSIKRGKSAPAAAKDSSRPPPPRPAPPATSPPSSSANSSVTGSGSSPKPINQPPQVKRRPPPPPPPPRPPVSSAGAPPGESEDSENTTAKALNLDMSMAVLNPHAEEEDEFGIEEDEHDGTQHQQQYHQAHPSAAQHQMIVPYQQQQQSAVMSSIDEVSDYDEPKKSNDWRKYSTAAKRRDDEKPGRRRQRLLGGRNASSKPAEKEREQVHHVKSMPFTDQFGDFGYYTGQVDDDGRPNGKGSMKYENGVFFEGTYTNGCQDQKAAANYDRIRGGFTSWKGTGKSGTKSGMTLPWNAGRRDAYNPNEKVNVRGMQWTDLNGQSGRYTGEVNSEELPHGNGIMRYDFGLIAEGEWNNGVLKEGPGDRMMAAAQAGMGSGGTVAPGMAIGSGMSVGPGAAGFASGAVSVLGAGGMSVAPGMNAGPMFGTVSPAMMMNRGGAQQHAIISHQNAMMQQQQVQAVAFGGGGSVYGGGAGGSVYGGGGRRERCLRRTAAAADGYAAPAGYDAGAAAAGRLVRSAERDQAWLI</sequence>
<reference evidence="2 3" key="1">
    <citation type="journal article" date="2012" name="Genome Biol.">
        <title>Genome and low-iron response of an oceanic diatom adapted to chronic iron limitation.</title>
        <authorList>
            <person name="Lommer M."/>
            <person name="Specht M."/>
            <person name="Roy A.S."/>
            <person name="Kraemer L."/>
            <person name="Andreson R."/>
            <person name="Gutowska M.A."/>
            <person name="Wolf J."/>
            <person name="Bergner S.V."/>
            <person name="Schilhabel M.B."/>
            <person name="Klostermeier U.C."/>
            <person name="Beiko R.G."/>
            <person name="Rosenstiel P."/>
            <person name="Hippler M."/>
            <person name="Laroche J."/>
        </authorList>
    </citation>
    <scope>NUCLEOTIDE SEQUENCE [LARGE SCALE GENOMIC DNA]</scope>
    <source>
        <strain evidence="2 3">CCMP1005</strain>
    </source>
</reference>
<feature type="compositionally biased region" description="Basic and acidic residues" evidence="1">
    <location>
        <begin position="311"/>
        <end position="334"/>
    </location>
</feature>
<feature type="compositionally biased region" description="Low complexity" evidence="1">
    <location>
        <begin position="50"/>
        <end position="70"/>
    </location>
</feature>
<feature type="region of interest" description="Disordered" evidence="1">
    <location>
        <begin position="1"/>
        <end position="360"/>
    </location>
</feature>
<accession>K0R063</accession>
<dbReference type="eggNOG" id="ENOG502T6MK">
    <property type="taxonomic scope" value="Eukaryota"/>
</dbReference>
<gene>
    <name evidence="2" type="ORF">THAOC_35931</name>
</gene>
<feature type="compositionally biased region" description="Pro residues" evidence="1">
    <location>
        <begin position="210"/>
        <end position="219"/>
    </location>
</feature>
<dbReference type="EMBL" id="AGNL01048509">
    <property type="protein sequence ID" value="EJK45453.1"/>
    <property type="molecule type" value="Genomic_DNA"/>
</dbReference>
<dbReference type="Proteomes" id="UP000266841">
    <property type="component" value="Unassembled WGS sequence"/>
</dbReference>
<dbReference type="OMA" id="CEPIDED"/>
<evidence type="ECO:0000313" key="3">
    <source>
        <dbReference type="Proteomes" id="UP000266841"/>
    </source>
</evidence>
<protein>
    <submittedName>
        <fullName evidence="2">Uncharacterized protein</fullName>
    </submittedName>
</protein>
<feature type="compositionally biased region" description="Basic and acidic residues" evidence="1">
    <location>
        <begin position="351"/>
        <end position="360"/>
    </location>
</feature>
<feature type="compositionally biased region" description="Polar residues" evidence="1">
    <location>
        <begin position="292"/>
        <end position="301"/>
    </location>
</feature>
<organism evidence="2 3">
    <name type="scientific">Thalassiosira oceanica</name>
    <name type="common">Marine diatom</name>
    <dbReference type="NCBI Taxonomy" id="159749"/>
    <lineage>
        <taxon>Eukaryota</taxon>
        <taxon>Sar</taxon>
        <taxon>Stramenopiles</taxon>
        <taxon>Ochrophyta</taxon>
        <taxon>Bacillariophyta</taxon>
        <taxon>Coscinodiscophyceae</taxon>
        <taxon>Thalassiosirophycidae</taxon>
        <taxon>Thalassiosirales</taxon>
        <taxon>Thalassiosiraceae</taxon>
        <taxon>Thalassiosira</taxon>
    </lineage>
</organism>
<feature type="non-terminal residue" evidence="2">
    <location>
        <position position="1"/>
    </location>
</feature>
<feature type="compositionally biased region" description="Basic residues" evidence="1">
    <location>
        <begin position="132"/>
        <end position="142"/>
    </location>
</feature>
<feature type="compositionally biased region" description="Low complexity" evidence="1">
    <location>
        <begin position="180"/>
        <end position="204"/>
    </location>
</feature>
<dbReference type="OrthoDB" id="55450at2759"/>